<feature type="signal peptide" evidence="2">
    <location>
        <begin position="1"/>
        <end position="27"/>
    </location>
</feature>
<gene>
    <name evidence="3" type="ORF">NCTC10821_03351</name>
</gene>
<dbReference type="RefSeq" id="WP_068919210.1">
    <property type="nucleotide sequence ID" value="NZ_AP022600.1"/>
</dbReference>
<accession>A0A378TJ35</accession>
<evidence type="ECO:0000313" key="3">
    <source>
        <dbReference type="EMBL" id="STZ59813.1"/>
    </source>
</evidence>
<keyword evidence="4" id="KW-1185">Reference proteome</keyword>
<feature type="region of interest" description="Disordered" evidence="1">
    <location>
        <begin position="26"/>
        <end position="49"/>
    </location>
</feature>
<dbReference type="Proteomes" id="UP000254978">
    <property type="component" value="Unassembled WGS sequence"/>
</dbReference>
<dbReference type="OrthoDB" id="4750653at2"/>
<protein>
    <submittedName>
        <fullName evidence="3">Uncharacterized protein</fullName>
    </submittedName>
</protein>
<feature type="compositionally biased region" description="Basic and acidic residues" evidence="1">
    <location>
        <begin position="28"/>
        <end position="43"/>
    </location>
</feature>
<organism evidence="3 4">
    <name type="scientific">Mycolicibacterium tokaiense</name>
    <dbReference type="NCBI Taxonomy" id="39695"/>
    <lineage>
        <taxon>Bacteria</taxon>
        <taxon>Bacillati</taxon>
        <taxon>Actinomycetota</taxon>
        <taxon>Actinomycetes</taxon>
        <taxon>Mycobacteriales</taxon>
        <taxon>Mycobacteriaceae</taxon>
        <taxon>Mycolicibacterium</taxon>
    </lineage>
</organism>
<proteinExistence type="predicted"/>
<name>A0A378TJ35_9MYCO</name>
<dbReference type="EMBL" id="UGQT01000001">
    <property type="protein sequence ID" value="STZ59813.1"/>
    <property type="molecule type" value="Genomic_DNA"/>
</dbReference>
<keyword evidence="2" id="KW-0732">Signal</keyword>
<dbReference type="AlphaFoldDB" id="A0A378TJ35"/>
<sequence length="72" mass="7524">MTKIGMAGIIAGVLSAVVVGFAAPAQADDDHGFGYSGRDRDRGYYSGDSNSPWAGQLVPVVKVPRVDTSVRN</sequence>
<evidence type="ECO:0000313" key="4">
    <source>
        <dbReference type="Proteomes" id="UP000254978"/>
    </source>
</evidence>
<feature type="chain" id="PRO_5016656605" evidence="2">
    <location>
        <begin position="28"/>
        <end position="72"/>
    </location>
</feature>
<evidence type="ECO:0000256" key="1">
    <source>
        <dbReference type="SAM" id="MobiDB-lite"/>
    </source>
</evidence>
<reference evidence="3 4" key="1">
    <citation type="submission" date="2018-06" db="EMBL/GenBank/DDBJ databases">
        <authorList>
            <consortium name="Pathogen Informatics"/>
            <person name="Doyle S."/>
        </authorList>
    </citation>
    <scope>NUCLEOTIDE SEQUENCE [LARGE SCALE GENOMIC DNA]</scope>
    <source>
        <strain evidence="3 4">NCTC10821</strain>
    </source>
</reference>
<evidence type="ECO:0000256" key="2">
    <source>
        <dbReference type="SAM" id="SignalP"/>
    </source>
</evidence>